<name>A0A7S8FC83_9BACT</name>
<accession>A0A7S8FC83</accession>
<proteinExistence type="predicted"/>
<dbReference type="Proteomes" id="UP000593737">
    <property type="component" value="Chromosome"/>
</dbReference>
<organism evidence="1 2">
    <name type="scientific">Candidatus Nitrospira kreftii</name>
    <dbReference type="NCBI Taxonomy" id="2652173"/>
    <lineage>
        <taxon>Bacteria</taxon>
        <taxon>Pseudomonadati</taxon>
        <taxon>Nitrospirota</taxon>
        <taxon>Nitrospiria</taxon>
        <taxon>Nitrospirales</taxon>
        <taxon>Nitrospiraceae</taxon>
        <taxon>Nitrospira</taxon>
    </lineage>
</organism>
<dbReference type="EMBL" id="CP047423">
    <property type="protein sequence ID" value="QPD03160.1"/>
    <property type="molecule type" value="Genomic_DNA"/>
</dbReference>
<evidence type="ECO:0000313" key="2">
    <source>
        <dbReference type="Proteomes" id="UP000593737"/>
    </source>
</evidence>
<evidence type="ECO:0000313" key="1">
    <source>
        <dbReference type="EMBL" id="QPD03160.1"/>
    </source>
</evidence>
<dbReference type="KEGG" id="nkf:Nkreftii_000934"/>
<protein>
    <submittedName>
        <fullName evidence="1">Uncharacterized protein</fullName>
    </submittedName>
</protein>
<dbReference type="AlphaFoldDB" id="A0A7S8FC83"/>
<sequence length="69" mass="7705">MYGRTDLASSCSALLFIALHHALVEQNACVIRKNNPGPVTIWVWLRLDIFLMVHCDPMTARFSVYGGLA</sequence>
<gene>
    <name evidence="1" type="ORF">Nkreftii_000934</name>
</gene>
<reference evidence="1 2" key="1">
    <citation type="journal article" date="2020" name="ISME J.">
        <title>Enrichment and physiological characterization of a novel comammox Nitrospira indicates ammonium inhibition of complete nitrification.</title>
        <authorList>
            <person name="Sakoula D."/>
            <person name="Koch H."/>
            <person name="Frank J."/>
            <person name="Jetten M.S.M."/>
            <person name="van Kessel M.A.H.J."/>
            <person name="Lucker S."/>
        </authorList>
    </citation>
    <scope>NUCLEOTIDE SEQUENCE [LARGE SCALE GENOMIC DNA]</scope>
    <source>
        <strain evidence="1">Comreactor17</strain>
    </source>
</reference>